<evidence type="ECO:0000256" key="6">
    <source>
        <dbReference type="ARBA" id="ARBA00048744"/>
    </source>
</evidence>
<keyword evidence="5" id="KW-0693">Viral RNA replication</keyword>
<dbReference type="InterPro" id="IPR001205">
    <property type="entry name" value="RNA-dir_pol_C"/>
</dbReference>
<dbReference type="Pfam" id="PF00680">
    <property type="entry name" value="RdRP_1"/>
    <property type="match status" value="1"/>
</dbReference>
<dbReference type="GO" id="GO:0003968">
    <property type="term" value="F:RNA-directed RNA polymerase activity"/>
    <property type="evidence" value="ECO:0007669"/>
    <property type="project" value="UniProtKB-KW"/>
</dbReference>
<proteinExistence type="predicted"/>
<dbReference type="InterPro" id="IPR001795">
    <property type="entry name" value="RNA-dir_pol_luteovirus"/>
</dbReference>
<name>A0A6M3YPM5_9VIRU</name>
<evidence type="ECO:0000256" key="1">
    <source>
        <dbReference type="ARBA" id="ARBA00022484"/>
    </source>
</evidence>
<protein>
    <recommendedName>
        <fullName evidence="7">RNA-directed RNA polymerase C-terminal domain-containing protein</fullName>
    </recommendedName>
</protein>
<dbReference type="EMBL" id="MT138162">
    <property type="protein sequence ID" value="QJI53807.1"/>
    <property type="molecule type" value="Genomic_RNA"/>
</dbReference>
<keyword evidence="2" id="KW-0808">Transferase</keyword>
<dbReference type="SUPFAM" id="SSF56672">
    <property type="entry name" value="DNA/RNA polymerases"/>
    <property type="match status" value="1"/>
</dbReference>
<keyword evidence="1" id="KW-0696">RNA-directed RNA polymerase</keyword>
<evidence type="ECO:0000256" key="4">
    <source>
        <dbReference type="ARBA" id="ARBA00022741"/>
    </source>
</evidence>
<evidence type="ECO:0000256" key="5">
    <source>
        <dbReference type="ARBA" id="ARBA00022953"/>
    </source>
</evidence>
<evidence type="ECO:0000256" key="2">
    <source>
        <dbReference type="ARBA" id="ARBA00022679"/>
    </source>
</evidence>
<reference evidence="8" key="1">
    <citation type="submission" date="2020-01" db="EMBL/GenBank/DDBJ databases">
        <title>Viral genomes from wild and zoo birds in China.</title>
        <authorList>
            <person name="Lu J."/>
            <person name="Shan T."/>
            <person name="Yang S."/>
            <person name="Zhang W."/>
        </authorList>
    </citation>
    <scope>NUCLEOTIDE SEQUENCE</scope>
    <source>
        <strain evidence="8">Bsk136shi03</strain>
    </source>
</reference>
<dbReference type="GO" id="GO:0000166">
    <property type="term" value="F:nucleotide binding"/>
    <property type="evidence" value="ECO:0007669"/>
    <property type="project" value="UniProtKB-KW"/>
</dbReference>
<dbReference type="GO" id="GO:0003723">
    <property type="term" value="F:RNA binding"/>
    <property type="evidence" value="ECO:0007669"/>
    <property type="project" value="InterPro"/>
</dbReference>
<keyword evidence="4" id="KW-0547">Nucleotide-binding</keyword>
<dbReference type="GO" id="GO:0006351">
    <property type="term" value="P:DNA-templated transcription"/>
    <property type="evidence" value="ECO:0007669"/>
    <property type="project" value="InterPro"/>
</dbReference>
<evidence type="ECO:0000256" key="3">
    <source>
        <dbReference type="ARBA" id="ARBA00022695"/>
    </source>
</evidence>
<dbReference type="InterPro" id="IPR043502">
    <property type="entry name" value="DNA/RNA_pol_sf"/>
</dbReference>
<keyword evidence="3" id="KW-0548">Nucleotidyltransferase</keyword>
<evidence type="ECO:0000259" key="7">
    <source>
        <dbReference type="Pfam" id="PF00680"/>
    </source>
</evidence>
<comment type="catalytic activity">
    <reaction evidence="6">
        <text>RNA(n) + a ribonucleoside 5'-triphosphate = RNA(n+1) + diphosphate</text>
        <dbReference type="Rhea" id="RHEA:21248"/>
        <dbReference type="Rhea" id="RHEA-COMP:14527"/>
        <dbReference type="Rhea" id="RHEA-COMP:17342"/>
        <dbReference type="ChEBI" id="CHEBI:33019"/>
        <dbReference type="ChEBI" id="CHEBI:61557"/>
        <dbReference type="ChEBI" id="CHEBI:140395"/>
        <dbReference type="EC" id="2.7.7.48"/>
    </reaction>
</comment>
<evidence type="ECO:0000313" key="8">
    <source>
        <dbReference type="EMBL" id="QJI53807.1"/>
    </source>
</evidence>
<feature type="domain" description="RNA-directed RNA polymerase C-terminal" evidence="7">
    <location>
        <begin position="50"/>
        <end position="256"/>
    </location>
</feature>
<sequence>MVFGTTNGEILGWNGLNYDNERVSLVKKIVRARFDALLRGEMIADDLKVFVKQEPHKIKKIQEGRLRLISAVSLVDTMIDRILFGWLGRKVLDTAGRTPCLVGWSPVRGGWIQLNDRFRGIPVVCIDKEAWDWTVPEYLVKMWKTFLVALPTDSAPWWEKMVDARLDLLFKEPMFQFEDGTRVKQETVGIMKSGCYLTIILNSLSQSMLHYLTNARLGLPMAENQPYTIGDDTVQESFPQLREYVDEMEKLGPVLKGAKVQHFVEFAGFAFDGKTCWPAYWQKHLFNMAHAEYLSETLRSYQYLYVHEPVMYEFVVRVAREVDPDSVLPRMVALDIMDNSV</sequence>
<organism evidence="8">
    <name type="scientific">Solemoviridae sp</name>
    <dbReference type="NCBI Taxonomy" id="2715208"/>
    <lineage>
        <taxon>Viruses</taxon>
        <taxon>Riboviria</taxon>
        <taxon>Orthornavirae</taxon>
        <taxon>Pisuviricota</taxon>
        <taxon>Pisoniviricetes</taxon>
        <taxon>Sobelivirales</taxon>
        <taxon>Solemoviridae</taxon>
    </lineage>
</organism>
<accession>A0A6M3YPM5</accession>
<dbReference type="PRINTS" id="PR00914">
    <property type="entry name" value="LVIRUSRNAPOL"/>
</dbReference>